<dbReference type="GO" id="GO:0005524">
    <property type="term" value="F:ATP binding"/>
    <property type="evidence" value="ECO:0007669"/>
    <property type="project" value="UniProtKB-KW"/>
</dbReference>
<dbReference type="InterPro" id="IPR007111">
    <property type="entry name" value="NACHT_NTPase"/>
</dbReference>
<evidence type="ECO:0000256" key="1">
    <source>
        <dbReference type="ARBA" id="ARBA00022614"/>
    </source>
</evidence>
<dbReference type="SUPFAM" id="SSF52540">
    <property type="entry name" value="P-loop containing nucleoside triphosphate hydrolases"/>
    <property type="match status" value="1"/>
</dbReference>
<dbReference type="PROSITE" id="PS50837">
    <property type="entry name" value="NACHT"/>
    <property type="match status" value="1"/>
</dbReference>
<dbReference type="Pfam" id="PF13516">
    <property type="entry name" value="LRR_6"/>
    <property type="match status" value="3"/>
</dbReference>
<gene>
    <name evidence="7" type="ORF">COCON_G00205600</name>
</gene>
<feature type="compositionally biased region" description="Basic residues" evidence="5">
    <location>
        <begin position="199"/>
        <end position="208"/>
    </location>
</feature>
<dbReference type="InterPro" id="IPR008095">
    <property type="entry name" value="MHC_II_transact"/>
</dbReference>
<feature type="domain" description="NACHT" evidence="6">
    <location>
        <begin position="471"/>
        <end position="620"/>
    </location>
</feature>
<feature type="compositionally biased region" description="Basic residues" evidence="5">
    <location>
        <begin position="216"/>
        <end position="226"/>
    </location>
</feature>
<dbReference type="GO" id="GO:0045944">
    <property type="term" value="P:positive regulation of transcription by RNA polymerase II"/>
    <property type="evidence" value="ECO:0007669"/>
    <property type="project" value="TreeGrafter"/>
</dbReference>
<dbReference type="OrthoDB" id="120976at2759"/>
<dbReference type="AlphaFoldDB" id="A0A9Q1CZR4"/>
<evidence type="ECO:0000259" key="6">
    <source>
        <dbReference type="PROSITE" id="PS50837"/>
    </source>
</evidence>
<keyword evidence="1" id="KW-0433">Leucine-rich repeat</keyword>
<dbReference type="GO" id="GO:0045348">
    <property type="term" value="P:positive regulation of MHC class II biosynthetic process"/>
    <property type="evidence" value="ECO:0007669"/>
    <property type="project" value="TreeGrafter"/>
</dbReference>
<dbReference type="InterPro" id="IPR001611">
    <property type="entry name" value="Leu-rich_rpt"/>
</dbReference>
<name>A0A9Q1CZR4_CONCO</name>
<evidence type="ECO:0000256" key="4">
    <source>
        <dbReference type="ARBA" id="ARBA00022840"/>
    </source>
</evidence>
<evidence type="ECO:0000256" key="3">
    <source>
        <dbReference type="ARBA" id="ARBA00022741"/>
    </source>
</evidence>
<dbReference type="PRINTS" id="PR01719">
    <property type="entry name" value="MHCIIACTVATR"/>
</dbReference>
<dbReference type="InterPro" id="IPR027417">
    <property type="entry name" value="P-loop_NTPase"/>
</dbReference>
<evidence type="ECO:0000313" key="7">
    <source>
        <dbReference type="EMBL" id="KAJ8253948.1"/>
    </source>
</evidence>
<evidence type="ECO:0000313" key="8">
    <source>
        <dbReference type="Proteomes" id="UP001152803"/>
    </source>
</evidence>
<dbReference type="Gene3D" id="3.80.10.10">
    <property type="entry name" value="Ribonuclease Inhibitor"/>
    <property type="match status" value="1"/>
</dbReference>
<sequence>MASLGTDMVPFQDILCQVRRCVEEASLEEVQSLLEELMEVQVLSRDYYLSLVQESDSEDLVRRISLPVWQNWDVCRASIQPLLHRPPPCGASQSPSTDGSKMREMAFEYLPEYMDDPLHEEDLSAIFPQDLECFSPIPCDDSFDIDNIIQSLFEGQEGYSSDAATIPTSPAKSEPVEQETNSNSSILKRGLPAYLTSGHPKKAKRQRRVPPGPRTSKSRARKHRPQKNCESKSPVSPEEVVTTASPGMVRLSPCTVPQFLQVPVFMPAPPGGPSFQVTFTTGPPQMVNIPVANTLGPGGPTYVLVPSPAVAPSPQFMPQSPVAGTVVPPDLAVSTPLSSSSDSANKVLSLASVSAQSPVKEVPSCKGSKSPTSKVLPDPEIPKCVEQYIKTGKSLMRKMCSSVTTETSVPFESRYVDVSPAKRQLQVNIRRSAKRCLEKELVVLGDGDRKRATVERGRVFEEGPGQRCGGASIALLGKSGAGKTAFIRRLCLDWAHGGLPRFDFLFLLEGRALNVLQGGFSLRNLLFNISANPKLSEDSDVDSNVDAIFRHILGHPQKVLIMLDGFDDFGDCDGLLQSPATSVFRDDYSAKQLFSGLFLKKILAGCTLLVAARPKEVLNQLLGKVDRIFDLPGFSPAEVELYASRYFEGSPCHDRALKRLQEGGYALRLCANPFLCESVCFLLDRQDGKKPLPSTLTGLFEAVTYHRLCTIGREQEKEGLESWRANVSKLCRVAWGGMKSYTSQLPLQNELSPAEQHALAGAGGILTPYARWHGKEEPIGRGYGFDHMLSQSFLAALHLALSQDMSSRAMVTQMGGQPRKRKLPADWTDTMHRLTMALLFQKRALFRGCFLGAEGRAGGRNVAAKRAAVTARLKGLSTSELSPAKLLELCHCVFETGDTKLTSCLNKSLPCQLSFSGARLDPPDVFILHGLLILSTKRSISLNLQETGINVSGLRELLGLKCVSSFRASIGDVITLWGDLKKTNAEALLRDTVSKFTINPFKATRLSHIDDLALLIQIHREKKLPFCDSSQSEPIPDNDSFSVPAVQNLRRLDFDLGAQNGPMGFLKLVKILPDLQWLQHLDLEDNKIADSGAEILAAVLPALSSLEMLNLSQNCIGDAGVAKLAPALPSLPALLCLSLYSNLIGDCGAENLATVLPQMKSLTDLDIKYNKFSNSGAMKLSESMRSCPLMKSIGMWNHFIPHGVLERLNQQDSRIRML</sequence>
<protein>
    <recommendedName>
        <fullName evidence="6">NACHT domain-containing protein</fullName>
    </recommendedName>
</protein>
<feature type="region of interest" description="Disordered" evidence="5">
    <location>
        <begin position="159"/>
        <end position="243"/>
    </location>
</feature>
<evidence type="ECO:0000256" key="5">
    <source>
        <dbReference type="SAM" id="MobiDB-lite"/>
    </source>
</evidence>
<keyword evidence="8" id="KW-1185">Reference proteome</keyword>
<reference evidence="7" key="1">
    <citation type="journal article" date="2023" name="Science">
        <title>Genome structures resolve the early diversification of teleost fishes.</title>
        <authorList>
            <person name="Parey E."/>
            <person name="Louis A."/>
            <person name="Montfort J."/>
            <person name="Bouchez O."/>
            <person name="Roques C."/>
            <person name="Iampietro C."/>
            <person name="Lluch J."/>
            <person name="Castinel A."/>
            <person name="Donnadieu C."/>
            <person name="Desvignes T."/>
            <person name="Floi Bucao C."/>
            <person name="Jouanno E."/>
            <person name="Wen M."/>
            <person name="Mejri S."/>
            <person name="Dirks R."/>
            <person name="Jansen H."/>
            <person name="Henkel C."/>
            <person name="Chen W.J."/>
            <person name="Zahm M."/>
            <person name="Cabau C."/>
            <person name="Klopp C."/>
            <person name="Thompson A.W."/>
            <person name="Robinson-Rechavi M."/>
            <person name="Braasch I."/>
            <person name="Lecointre G."/>
            <person name="Bobe J."/>
            <person name="Postlethwait J.H."/>
            <person name="Berthelot C."/>
            <person name="Roest Crollius H."/>
            <person name="Guiguen Y."/>
        </authorList>
    </citation>
    <scope>NUCLEOTIDE SEQUENCE</scope>
    <source>
        <strain evidence="7">Concon-B</strain>
    </source>
</reference>
<dbReference type="Pfam" id="PF05729">
    <property type="entry name" value="NACHT"/>
    <property type="match status" value="1"/>
</dbReference>
<accession>A0A9Q1CZR4</accession>
<comment type="caution">
    <text evidence="7">The sequence shown here is derived from an EMBL/GenBank/DDBJ whole genome shotgun (WGS) entry which is preliminary data.</text>
</comment>
<dbReference type="InterPro" id="IPR032675">
    <property type="entry name" value="LRR_dom_sf"/>
</dbReference>
<dbReference type="PANTHER" id="PTHR47189:SF1">
    <property type="entry name" value="MHC CLASS II TRANSACTIVATOR"/>
    <property type="match status" value="1"/>
</dbReference>
<dbReference type="Gene3D" id="3.40.50.300">
    <property type="entry name" value="P-loop containing nucleotide triphosphate hydrolases"/>
    <property type="match status" value="1"/>
</dbReference>
<dbReference type="PANTHER" id="PTHR47189">
    <property type="entry name" value="MHC CLASS II TRANSACTIVATOR"/>
    <property type="match status" value="1"/>
</dbReference>
<dbReference type="Proteomes" id="UP001152803">
    <property type="component" value="Unassembled WGS sequence"/>
</dbReference>
<dbReference type="SUPFAM" id="SSF52047">
    <property type="entry name" value="RNI-like"/>
    <property type="match status" value="1"/>
</dbReference>
<dbReference type="SMART" id="SM00368">
    <property type="entry name" value="LRR_RI"/>
    <property type="match status" value="4"/>
</dbReference>
<keyword evidence="4" id="KW-0067">ATP-binding</keyword>
<keyword evidence="3" id="KW-0547">Nucleotide-binding</keyword>
<dbReference type="GO" id="GO:0045345">
    <property type="term" value="P:positive regulation of MHC class I biosynthetic process"/>
    <property type="evidence" value="ECO:0007669"/>
    <property type="project" value="TreeGrafter"/>
</dbReference>
<keyword evidence="2" id="KW-0677">Repeat</keyword>
<dbReference type="FunFam" id="3.40.50.300:FF:001028">
    <property type="entry name" value="Class II major histocompatibility complex transactivator"/>
    <property type="match status" value="1"/>
</dbReference>
<proteinExistence type="predicted"/>
<dbReference type="EMBL" id="JAFJMO010000016">
    <property type="protein sequence ID" value="KAJ8253948.1"/>
    <property type="molecule type" value="Genomic_DNA"/>
</dbReference>
<evidence type="ECO:0000256" key="2">
    <source>
        <dbReference type="ARBA" id="ARBA00022737"/>
    </source>
</evidence>
<feature type="compositionally biased region" description="Polar residues" evidence="5">
    <location>
        <begin position="159"/>
        <end position="171"/>
    </location>
</feature>
<organism evidence="7 8">
    <name type="scientific">Conger conger</name>
    <name type="common">Conger eel</name>
    <name type="synonym">Muraena conger</name>
    <dbReference type="NCBI Taxonomy" id="82655"/>
    <lineage>
        <taxon>Eukaryota</taxon>
        <taxon>Metazoa</taxon>
        <taxon>Chordata</taxon>
        <taxon>Craniata</taxon>
        <taxon>Vertebrata</taxon>
        <taxon>Euteleostomi</taxon>
        <taxon>Actinopterygii</taxon>
        <taxon>Neopterygii</taxon>
        <taxon>Teleostei</taxon>
        <taxon>Anguilliformes</taxon>
        <taxon>Congridae</taxon>
        <taxon>Conger</taxon>
    </lineage>
</organism>